<protein>
    <submittedName>
        <fullName evidence="6">DoxX family membrane protein</fullName>
    </submittedName>
</protein>
<name>A0A399J3R1_9RHOB</name>
<keyword evidence="2 5" id="KW-0812">Transmembrane</keyword>
<organism evidence="6 7">
    <name type="scientific">Pseudooceanicola sediminis</name>
    <dbReference type="NCBI Taxonomy" id="2211117"/>
    <lineage>
        <taxon>Bacteria</taxon>
        <taxon>Pseudomonadati</taxon>
        <taxon>Pseudomonadota</taxon>
        <taxon>Alphaproteobacteria</taxon>
        <taxon>Rhodobacterales</taxon>
        <taxon>Paracoccaceae</taxon>
        <taxon>Pseudooceanicola</taxon>
    </lineage>
</organism>
<dbReference type="AlphaFoldDB" id="A0A399J3R1"/>
<gene>
    <name evidence="6" type="ORF">DL237_04705</name>
</gene>
<accession>A0A399J3R1</accession>
<sequence>MTDPTAPLDRLSPMLSPLARGLFAAILLPYFWASAVTKLGEGTLGFLHPSTGAYAQIFPRVFEAAGYDEAQLGMFHWAITVAGTWAEFLLPVLVVLGVATRLSALGMICFIVVQSLTDLVGHGGLDQLETRGAWFDRWPDGVILDQRALWVFLLAVLVIKGGGPLALDRVIFRSADVPRPGDQRPAPAGPRPR</sequence>
<feature type="transmembrane region" description="Helical" evidence="5">
    <location>
        <begin position="14"/>
        <end position="33"/>
    </location>
</feature>
<keyword evidence="7" id="KW-1185">Reference proteome</keyword>
<evidence type="ECO:0000256" key="1">
    <source>
        <dbReference type="ARBA" id="ARBA00004141"/>
    </source>
</evidence>
<evidence type="ECO:0000313" key="7">
    <source>
        <dbReference type="Proteomes" id="UP000265848"/>
    </source>
</evidence>
<keyword evidence="4 5" id="KW-0472">Membrane</keyword>
<evidence type="ECO:0000313" key="6">
    <source>
        <dbReference type="EMBL" id="RII39994.1"/>
    </source>
</evidence>
<dbReference type="GO" id="GO:0016020">
    <property type="term" value="C:membrane"/>
    <property type="evidence" value="ECO:0007669"/>
    <property type="project" value="UniProtKB-SubCell"/>
</dbReference>
<evidence type="ECO:0000256" key="2">
    <source>
        <dbReference type="ARBA" id="ARBA00022692"/>
    </source>
</evidence>
<feature type="transmembrane region" description="Helical" evidence="5">
    <location>
        <begin position="148"/>
        <end position="167"/>
    </location>
</feature>
<dbReference type="RefSeq" id="WP_119397873.1">
    <property type="nucleotide sequence ID" value="NZ_QWJJ01000003.1"/>
</dbReference>
<evidence type="ECO:0000256" key="5">
    <source>
        <dbReference type="SAM" id="Phobius"/>
    </source>
</evidence>
<reference evidence="6 7" key="1">
    <citation type="submission" date="2018-08" db="EMBL/GenBank/DDBJ databases">
        <title>Pseudooceanicola sediminis CY03 in the family Rhodobacteracea.</title>
        <authorList>
            <person name="Zhang Y.-J."/>
        </authorList>
    </citation>
    <scope>NUCLEOTIDE SEQUENCE [LARGE SCALE GENOMIC DNA]</scope>
    <source>
        <strain evidence="6 7">CY03</strain>
    </source>
</reference>
<evidence type="ECO:0000256" key="4">
    <source>
        <dbReference type="ARBA" id="ARBA00023136"/>
    </source>
</evidence>
<comment type="subcellular location">
    <subcellularLocation>
        <location evidence="1">Membrane</location>
        <topology evidence="1">Multi-pass membrane protein</topology>
    </subcellularLocation>
</comment>
<dbReference type="Proteomes" id="UP000265848">
    <property type="component" value="Unassembled WGS sequence"/>
</dbReference>
<dbReference type="OrthoDB" id="121744at2"/>
<comment type="caution">
    <text evidence="6">The sequence shown here is derived from an EMBL/GenBank/DDBJ whole genome shotgun (WGS) entry which is preliminary data.</text>
</comment>
<evidence type="ECO:0000256" key="3">
    <source>
        <dbReference type="ARBA" id="ARBA00022989"/>
    </source>
</evidence>
<proteinExistence type="predicted"/>
<keyword evidence="3 5" id="KW-1133">Transmembrane helix</keyword>
<dbReference type="InterPro" id="IPR032808">
    <property type="entry name" value="DoxX"/>
</dbReference>
<dbReference type="Pfam" id="PF07681">
    <property type="entry name" value="DoxX"/>
    <property type="match status" value="1"/>
</dbReference>
<dbReference type="EMBL" id="QWJJ01000003">
    <property type="protein sequence ID" value="RII39994.1"/>
    <property type="molecule type" value="Genomic_DNA"/>
</dbReference>